<protein>
    <submittedName>
        <fullName evidence="1">Uncharacterized protein</fullName>
    </submittedName>
</protein>
<dbReference type="EMBL" id="ML208283">
    <property type="protein sequence ID" value="TFK72674.1"/>
    <property type="molecule type" value="Genomic_DNA"/>
</dbReference>
<name>A0ACD3B4W3_9AGAR</name>
<reference evidence="1 2" key="1">
    <citation type="journal article" date="2019" name="Nat. Ecol. Evol.">
        <title>Megaphylogeny resolves global patterns of mushroom evolution.</title>
        <authorList>
            <person name="Varga T."/>
            <person name="Krizsan K."/>
            <person name="Foldi C."/>
            <person name="Dima B."/>
            <person name="Sanchez-Garcia M."/>
            <person name="Sanchez-Ramirez S."/>
            <person name="Szollosi G.J."/>
            <person name="Szarkandi J.G."/>
            <person name="Papp V."/>
            <person name="Albert L."/>
            <person name="Andreopoulos W."/>
            <person name="Angelini C."/>
            <person name="Antonin V."/>
            <person name="Barry K.W."/>
            <person name="Bougher N.L."/>
            <person name="Buchanan P."/>
            <person name="Buyck B."/>
            <person name="Bense V."/>
            <person name="Catcheside P."/>
            <person name="Chovatia M."/>
            <person name="Cooper J."/>
            <person name="Damon W."/>
            <person name="Desjardin D."/>
            <person name="Finy P."/>
            <person name="Geml J."/>
            <person name="Haridas S."/>
            <person name="Hughes K."/>
            <person name="Justo A."/>
            <person name="Karasinski D."/>
            <person name="Kautmanova I."/>
            <person name="Kiss B."/>
            <person name="Kocsube S."/>
            <person name="Kotiranta H."/>
            <person name="LaButti K.M."/>
            <person name="Lechner B.E."/>
            <person name="Liimatainen K."/>
            <person name="Lipzen A."/>
            <person name="Lukacs Z."/>
            <person name="Mihaltcheva S."/>
            <person name="Morgado L.N."/>
            <person name="Niskanen T."/>
            <person name="Noordeloos M.E."/>
            <person name="Ohm R.A."/>
            <person name="Ortiz-Santana B."/>
            <person name="Ovrebo C."/>
            <person name="Racz N."/>
            <person name="Riley R."/>
            <person name="Savchenko A."/>
            <person name="Shiryaev A."/>
            <person name="Soop K."/>
            <person name="Spirin V."/>
            <person name="Szebenyi C."/>
            <person name="Tomsovsky M."/>
            <person name="Tulloss R.E."/>
            <person name="Uehling J."/>
            <person name="Grigoriev I.V."/>
            <person name="Vagvolgyi C."/>
            <person name="Papp T."/>
            <person name="Martin F.M."/>
            <person name="Miettinen O."/>
            <person name="Hibbett D.S."/>
            <person name="Nagy L.G."/>
        </authorList>
    </citation>
    <scope>NUCLEOTIDE SEQUENCE [LARGE SCALE GENOMIC DNA]</scope>
    <source>
        <strain evidence="1 2">NL-1719</strain>
    </source>
</reference>
<dbReference type="Proteomes" id="UP000308600">
    <property type="component" value="Unassembled WGS sequence"/>
</dbReference>
<organism evidence="1 2">
    <name type="scientific">Pluteus cervinus</name>
    <dbReference type="NCBI Taxonomy" id="181527"/>
    <lineage>
        <taxon>Eukaryota</taxon>
        <taxon>Fungi</taxon>
        <taxon>Dikarya</taxon>
        <taxon>Basidiomycota</taxon>
        <taxon>Agaricomycotina</taxon>
        <taxon>Agaricomycetes</taxon>
        <taxon>Agaricomycetidae</taxon>
        <taxon>Agaricales</taxon>
        <taxon>Pluteineae</taxon>
        <taxon>Pluteaceae</taxon>
        <taxon>Pluteus</taxon>
    </lineage>
</organism>
<evidence type="ECO:0000313" key="1">
    <source>
        <dbReference type="EMBL" id="TFK72674.1"/>
    </source>
</evidence>
<proteinExistence type="predicted"/>
<keyword evidence="2" id="KW-1185">Reference proteome</keyword>
<gene>
    <name evidence="1" type="ORF">BDN72DRAFT_957174</name>
</gene>
<sequence length="417" mass="47107">MSSDPTPNLTLVAKFFVMPQVIDLSQEILDEIVGHLHDDNETLKTLSIISSKFLPICRALLFYLLRLNGDNCIRWDAHLRDCPSLRRAIKEIEIHPGGFQDTDEQYVVGVLDSIIGPTTITLRDPLGSPAITWTKLLPWLQQTITRTLSQPTVQTVTIARFKDISLSLLSGMGNCRKLLLVSCSFTQLAVPTSNPERSLHSRQKSSVGTLILTGSNMFNLLHEKPFYEFVDHPEFPLEVTSLSRLQIELYPDNAKKVEHLLSKCAQSLHYLGLLFRGGSTSVQHLSALRVLELNLDVIYYGMDPPRIHSALSGFLRSLESLYTGAGESENRLEEVYIPAFLGPTSFQEIPQDFWENLDSILVKLSPTRVRVVVTCWVKLRGRMPDLRTFLPNLTKSGRLSLTNDYWGERHNARTRPV</sequence>
<accession>A0ACD3B4W3</accession>
<evidence type="ECO:0000313" key="2">
    <source>
        <dbReference type="Proteomes" id="UP000308600"/>
    </source>
</evidence>